<organism evidence="2 3">
    <name type="scientific">Amanita muscaria (strain Koide BX008)</name>
    <dbReference type="NCBI Taxonomy" id="946122"/>
    <lineage>
        <taxon>Eukaryota</taxon>
        <taxon>Fungi</taxon>
        <taxon>Dikarya</taxon>
        <taxon>Basidiomycota</taxon>
        <taxon>Agaricomycotina</taxon>
        <taxon>Agaricomycetes</taxon>
        <taxon>Agaricomycetidae</taxon>
        <taxon>Agaricales</taxon>
        <taxon>Pluteineae</taxon>
        <taxon>Amanitaceae</taxon>
        <taxon>Amanita</taxon>
    </lineage>
</organism>
<evidence type="ECO:0000259" key="1">
    <source>
        <dbReference type="Pfam" id="PF24626"/>
    </source>
</evidence>
<feature type="domain" description="Tf2-1-like SH3-like" evidence="1">
    <location>
        <begin position="1"/>
        <end position="43"/>
    </location>
</feature>
<evidence type="ECO:0000313" key="2">
    <source>
        <dbReference type="EMBL" id="KIL63341.1"/>
    </source>
</evidence>
<dbReference type="Pfam" id="PF24626">
    <property type="entry name" value="SH3_Tf2-1"/>
    <property type="match status" value="1"/>
</dbReference>
<feature type="non-terminal residue" evidence="2">
    <location>
        <position position="1"/>
    </location>
</feature>
<protein>
    <recommendedName>
        <fullName evidence="1">Tf2-1-like SH3-like domain-containing protein</fullName>
    </recommendedName>
</protein>
<proteinExistence type="predicted"/>
<dbReference type="InParanoid" id="A0A0C2X2E9"/>
<dbReference type="AlphaFoldDB" id="A0A0C2X2E9"/>
<gene>
    <name evidence="2" type="ORF">M378DRAFT_64000</name>
</gene>
<dbReference type="STRING" id="946122.A0A0C2X2E9"/>
<dbReference type="Proteomes" id="UP000054549">
    <property type="component" value="Unassembled WGS sequence"/>
</dbReference>
<dbReference type="EMBL" id="KN818260">
    <property type="protein sequence ID" value="KIL63341.1"/>
    <property type="molecule type" value="Genomic_DNA"/>
</dbReference>
<name>A0A0C2X2E9_AMAMK</name>
<dbReference type="InterPro" id="IPR056924">
    <property type="entry name" value="SH3_Tf2-1"/>
</dbReference>
<accession>A0A0C2X2E9</accession>
<dbReference type="OrthoDB" id="3268967at2759"/>
<sequence length="77" mass="8845">KLMPRFDGPYKITAAHPEFSTYTLELPNSRVFPTFHVSQLRAFRASDEGLFPDRIPQWPESVVVDGVEEWPVEAIID</sequence>
<reference evidence="2 3" key="1">
    <citation type="submission" date="2014-04" db="EMBL/GenBank/DDBJ databases">
        <title>Evolutionary Origins and Diversification of the Mycorrhizal Mutualists.</title>
        <authorList>
            <consortium name="DOE Joint Genome Institute"/>
            <consortium name="Mycorrhizal Genomics Consortium"/>
            <person name="Kohler A."/>
            <person name="Kuo A."/>
            <person name="Nagy L.G."/>
            <person name="Floudas D."/>
            <person name="Copeland A."/>
            <person name="Barry K.W."/>
            <person name="Cichocki N."/>
            <person name="Veneault-Fourrey C."/>
            <person name="LaButti K."/>
            <person name="Lindquist E.A."/>
            <person name="Lipzen A."/>
            <person name="Lundell T."/>
            <person name="Morin E."/>
            <person name="Murat C."/>
            <person name="Riley R."/>
            <person name="Ohm R."/>
            <person name="Sun H."/>
            <person name="Tunlid A."/>
            <person name="Henrissat B."/>
            <person name="Grigoriev I.V."/>
            <person name="Hibbett D.S."/>
            <person name="Martin F."/>
        </authorList>
    </citation>
    <scope>NUCLEOTIDE SEQUENCE [LARGE SCALE GENOMIC DNA]</scope>
    <source>
        <strain evidence="2 3">Koide BX008</strain>
    </source>
</reference>
<feature type="non-terminal residue" evidence="2">
    <location>
        <position position="77"/>
    </location>
</feature>
<keyword evidence="3" id="KW-1185">Reference proteome</keyword>
<dbReference type="HOGENOM" id="CLU_180976_0_0_1"/>
<evidence type="ECO:0000313" key="3">
    <source>
        <dbReference type="Proteomes" id="UP000054549"/>
    </source>
</evidence>